<organism evidence="1 2">
    <name type="scientific">Bacillus phage Deep-Purple</name>
    <dbReference type="NCBI Taxonomy" id="1873341"/>
    <lineage>
        <taxon>Viruses</taxon>
        <taxon>Duplodnaviria</taxon>
        <taxon>Heunggongvirae</taxon>
        <taxon>Uroviricota</taxon>
        <taxon>Caudoviricetes</taxon>
        <taxon>Deurplevirus</taxon>
        <taxon>Deurplevirus deeppurple</taxon>
    </lineage>
</organism>
<protein>
    <submittedName>
        <fullName evidence="1">Uncharacterized protein</fullName>
    </submittedName>
</protein>
<sequence>MLELNELCQSIEFKNLSDLSNRVADDLNVIIRTPEDLEMFTNNFCKKLSIHKAVTEMRDYKLLNNNPPDIAEFFEAYHKHDREAFEMLFQHSIAPDKWEDIKVYMSLNRKTVLDVYGNFVTGLQFGLTYRIWHYVM</sequence>
<name>A0A1Z1LZN9_9CAUD</name>
<reference evidence="1 2" key="1">
    <citation type="submission" date="2017-05" db="EMBL/GenBank/DDBJ databases">
        <title>Complete Genome Sequence of Bacteriophage Deep-Purple infecting emetic Bacillus cereus.</title>
        <authorList>
            <person name="Hock L."/>
            <person name="Gillis A."/>
            <person name="Mahillon J."/>
        </authorList>
    </citation>
    <scope>NUCLEOTIDE SEQUENCE [LARGE SCALE GENOMIC DNA]</scope>
</reference>
<keyword evidence="2" id="KW-1185">Reference proteome</keyword>
<dbReference type="EMBL" id="MF176161">
    <property type="protein sequence ID" value="ARW58288.1"/>
    <property type="molecule type" value="Genomic_DNA"/>
</dbReference>
<accession>A0A1Z1LZN9</accession>
<evidence type="ECO:0000313" key="2">
    <source>
        <dbReference type="Proteomes" id="UP000225583"/>
    </source>
</evidence>
<gene>
    <name evidence="1" type="ORF">DeepPurple_gp037</name>
</gene>
<dbReference type="Proteomes" id="UP000225583">
    <property type="component" value="Segment"/>
</dbReference>
<evidence type="ECO:0000313" key="1">
    <source>
        <dbReference type="EMBL" id="ARW58288.1"/>
    </source>
</evidence>
<proteinExistence type="predicted"/>